<evidence type="ECO:0000313" key="1">
    <source>
        <dbReference type="EMBL" id="STT01030.1"/>
    </source>
</evidence>
<dbReference type="AlphaFoldDB" id="A0A377UUS7"/>
<reference evidence="1 2" key="1">
    <citation type="submission" date="2018-06" db="EMBL/GenBank/DDBJ databases">
        <authorList>
            <consortium name="Pathogen Informatics"/>
            <person name="Doyle S."/>
        </authorList>
    </citation>
    <scope>NUCLEOTIDE SEQUENCE [LARGE SCALE GENOMIC DNA]</scope>
    <source>
        <strain evidence="1 2">NCTC13443</strain>
    </source>
</reference>
<accession>A0A377UUS7</accession>
<dbReference type="Proteomes" id="UP000255518">
    <property type="component" value="Unassembled WGS sequence"/>
</dbReference>
<organism evidence="1 2">
    <name type="scientific">Klebsiella pneumoniae</name>
    <dbReference type="NCBI Taxonomy" id="573"/>
    <lineage>
        <taxon>Bacteria</taxon>
        <taxon>Pseudomonadati</taxon>
        <taxon>Pseudomonadota</taxon>
        <taxon>Gammaproteobacteria</taxon>
        <taxon>Enterobacterales</taxon>
        <taxon>Enterobacteriaceae</taxon>
        <taxon>Klebsiella/Raoultella group</taxon>
        <taxon>Klebsiella</taxon>
        <taxon>Klebsiella pneumoniae complex</taxon>
    </lineage>
</organism>
<proteinExistence type="predicted"/>
<evidence type="ECO:0000313" key="2">
    <source>
        <dbReference type="Proteomes" id="UP000255518"/>
    </source>
</evidence>
<gene>
    <name evidence="1" type="ORF">NCTC13443_01331</name>
</gene>
<dbReference type="EMBL" id="UGKT01000001">
    <property type="protein sequence ID" value="STT01030.1"/>
    <property type="molecule type" value="Genomic_DNA"/>
</dbReference>
<sequence length="79" mass="9312">MDEDEVVSDPLRDMEMLAFEGIKDRINSLDWDEMQIWLPEFYAVWAIKRRSHLREPIGVKTLLLHLMGSVLKIRVSSLK</sequence>
<name>A0A377UUS7_KLEPN</name>
<protein>
    <submittedName>
        <fullName evidence="1">Uncharacterized protein</fullName>
    </submittedName>
</protein>